<organism evidence="1 2">
    <name type="scientific">Portunus trituberculatus</name>
    <name type="common">Swimming crab</name>
    <name type="synonym">Neptunus trituberculatus</name>
    <dbReference type="NCBI Taxonomy" id="210409"/>
    <lineage>
        <taxon>Eukaryota</taxon>
        <taxon>Metazoa</taxon>
        <taxon>Ecdysozoa</taxon>
        <taxon>Arthropoda</taxon>
        <taxon>Crustacea</taxon>
        <taxon>Multicrustacea</taxon>
        <taxon>Malacostraca</taxon>
        <taxon>Eumalacostraca</taxon>
        <taxon>Eucarida</taxon>
        <taxon>Decapoda</taxon>
        <taxon>Pleocyemata</taxon>
        <taxon>Brachyura</taxon>
        <taxon>Eubrachyura</taxon>
        <taxon>Portunoidea</taxon>
        <taxon>Portunidae</taxon>
        <taxon>Portuninae</taxon>
        <taxon>Portunus</taxon>
    </lineage>
</organism>
<name>A0A5B7I2N2_PORTR</name>
<protein>
    <submittedName>
        <fullName evidence="1">Uncharacterized protein</fullName>
    </submittedName>
</protein>
<dbReference type="Proteomes" id="UP000324222">
    <property type="component" value="Unassembled WGS sequence"/>
</dbReference>
<dbReference type="AlphaFoldDB" id="A0A5B7I2N2"/>
<sequence length="61" mass="6804">MGHMTGGHTVQMHGVGWAWLLNGRMSVVFGLGRGRLVCTFSRRRCGGAEARRWCTLRGVSW</sequence>
<evidence type="ECO:0000313" key="2">
    <source>
        <dbReference type="Proteomes" id="UP000324222"/>
    </source>
</evidence>
<reference evidence="1 2" key="1">
    <citation type="submission" date="2019-05" db="EMBL/GenBank/DDBJ databases">
        <title>Another draft genome of Portunus trituberculatus and its Hox gene families provides insights of decapod evolution.</title>
        <authorList>
            <person name="Jeong J.-H."/>
            <person name="Song I."/>
            <person name="Kim S."/>
            <person name="Choi T."/>
            <person name="Kim D."/>
            <person name="Ryu S."/>
            <person name="Kim W."/>
        </authorList>
    </citation>
    <scope>NUCLEOTIDE SEQUENCE [LARGE SCALE GENOMIC DNA]</scope>
    <source>
        <tissue evidence="1">Muscle</tissue>
    </source>
</reference>
<dbReference type="EMBL" id="VSRR010042752">
    <property type="protein sequence ID" value="MPC76169.1"/>
    <property type="molecule type" value="Genomic_DNA"/>
</dbReference>
<gene>
    <name evidence="1" type="ORF">E2C01_070575</name>
</gene>
<keyword evidence="2" id="KW-1185">Reference proteome</keyword>
<accession>A0A5B7I2N2</accession>
<proteinExistence type="predicted"/>
<evidence type="ECO:0000313" key="1">
    <source>
        <dbReference type="EMBL" id="MPC76169.1"/>
    </source>
</evidence>
<comment type="caution">
    <text evidence="1">The sequence shown here is derived from an EMBL/GenBank/DDBJ whole genome shotgun (WGS) entry which is preliminary data.</text>
</comment>